<name>A0A5C3Q6I6_9AGAR</name>
<accession>A0A5C3Q6I6</accession>
<organism evidence="1 2">
    <name type="scientific">Pterulicium gracile</name>
    <dbReference type="NCBI Taxonomy" id="1884261"/>
    <lineage>
        <taxon>Eukaryota</taxon>
        <taxon>Fungi</taxon>
        <taxon>Dikarya</taxon>
        <taxon>Basidiomycota</taxon>
        <taxon>Agaricomycotina</taxon>
        <taxon>Agaricomycetes</taxon>
        <taxon>Agaricomycetidae</taxon>
        <taxon>Agaricales</taxon>
        <taxon>Pleurotineae</taxon>
        <taxon>Pterulaceae</taxon>
        <taxon>Pterulicium</taxon>
    </lineage>
</organism>
<dbReference type="AlphaFoldDB" id="A0A5C3Q6I6"/>
<proteinExistence type="predicted"/>
<sequence>MILPKHYDGVKEIDGYGADEVVKVESLQNRKKERKKDCHQEALGKETWAGVGIAPMSGTRQELPLWAFSSRGSDTQRFSEVA</sequence>
<protein>
    <submittedName>
        <fullName evidence="1">Uncharacterized protein</fullName>
    </submittedName>
</protein>
<dbReference type="EMBL" id="ML178845">
    <property type="protein sequence ID" value="TFK97734.1"/>
    <property type="molecule type" value="Genomic_DNA"/>
</dbReference>
<keyword evidence="2" id="KW-1185">Reference proteome</keyword>
<dbReference type="Proteomes" id="UP000305067">
    <property type="component" value="Unassembled WGS sequence"/>
</dbReference>
<evidence type="ECO:0000313" key="1">
    <source>
        <dbReference type="EMBL" id="TFK97734.1"/>
    </source>
</evidence>
<evidence type="ECO:0000313" key="2">
    <source>
        <dbReference type="Proteomes" id="UP000305067"/>
    </source>
</evidence>
<gene>
    <name evidence="1" type="ORF">BDV98DRAFT_574108</name>
</gene>
<reference evidence="1 2" key="1">
    <citation type="journal article" date="2019" name="Nat. Ecol. Evol.">
        <title>Megaphylogeny resolves global patterns of mushroom evolution.</title>
        <authorList>
            <person name="Varga T."/>
            <person name="Krizsan K."/>
            <person name="Foldi C."/>
            <person name="Dima B."/>
            <person name="Sanchez-Garcia M."/>
            <person name="Sanchez-Ramirez S."/>
            <person name="Szollosi G.J."/>
            <person name="Szarkandi J.G."/>
            <person name="Papp V."/>
            <person name="Albert L."/>
            <person name="Andreopoulos W."/>
            <person name="Angelini C."/>
            <person name="Antonin V."/>
            <person name="Barry K.W."/>
            <person name="Bougher N.L."/>
            <person name="Buchanan P."/>
            <person name="Buyck B."/>
            <person name="Bense V."/>
            <person name="Catcheside P."/>
            <person name="Chovatia M."/>
            <person name="Cooper J."/>
            <person name="Damon W."/>
            <person name="Desjardin D."/>
            <person name="Finy P."/>
            <person name="Geml J."/>
            <person name="Haridas S."/>
            <person name="Hughes K."/>
            <person name="Justo A."/>
            <person name="Karasinski D."/>
            <person name="Kautmanova I."/>
            <person name="Kiss B."/>
            <person name="Kocsube S."/>
            <person name="Kotiranta H."/>
            <person name="LaButti K.M."/>
            <person name="Lechner B.E."/>
            <person name="Liimatainen K."/>
            <person name="Lipzen A."/>
            <person name="Lukacs Z."/>
            <person name="Mihaltcheva S."/>
            <person name="Morgado L.N."/>
            <person name="Niskanen T."/>
            <person name="Noordeloos M.E."/>
            <person name="Ohm R.A."/>
            <person name="Ortiz-Santana B."/>
            <person name="Ovrebo C."/>
            <person name="Racz N."/>
            <person name="Riley R."/>
            <person name="Savchenko A."/>
            <person name="Shiryaev A."/>
            <person name="Soop K."/>
            <person name="Spirin V."/>
            <person name="Szebenyi C."/>
            <person name="Tomsovsky M."/>
            <person name="Tulloss R.E."/>
            <person name="Uehling J."/>
            <person name="Grigoriev I.V."/>
            <person name="Vagvolgyi C."/>
            <person name="Papp T."/>
            <person name="Martin F.M."/>
            <person name="Miettinen O."/>
            <person name="Hibbett D.S."/>
            <person name="Nagy L.G."/>
        </authorList>
    </citation>
    <scope>NUCLEOTIDE SEQUENCE [LARGE SCALE GENOMIC DNA]</scope>
    <source>
        <strain evidence="1 2">CBS 309.79</strain>
    </source>
</reference>